<name>A0A8S3A5I2_9BILA</name>
<evidence type="ECO:0000256" key="1">
    <source>
        <dbReference type="SAM" id="MobiDB-lite"/>
    </source>
</evidence>
<proteinExistence type="predicted"/>
<dbReference type="Proteomes" id="UP000676336">
    <property type="component" value="Unassembled WGS sequence"/>
</dbReference>
<comment type="caution">
    <text evidence="2">The sequence shown here is derived from an EMBL/GenBank/DDBJ whole genome shotgun (WGS) entry which is preliminary data.</text>
</comment>
<feature type="non-terminal residue" evidence="2">
    <location>
        <position position="62"/>
    </location>
</feature>
<dbReference type="AlphaFoldDB" id="A0A8S3A5I2"/>
<gene>
    <name evidence="2" type="ORF">SMN809_LOCUS41228</name>
</gene>
<evidence type="ECO:0000313" key="2">
    <source>
        <dbReference type="EMBL" id="CAF4654073.1"/>
    </source>
</evidence>
<feature type="non-terminal residue" evidence="2">
    <location>
        <position position="1"/>
    </location>
</feature>
<feature type="compositionally biased region" description="Acidic residues" evidence="1">
    <location>
        <begin position="16"/>
        <end position="28"/>
    </location>
</feature>
<dbReference type="EMBL" id="CAJOBI010115693">
    <property type="protein sequence ID" value="CAF4654073.1"/>
    <property type="molecule type" value="Genomic_DNA"/>
</dbReference>
<reference evidence="2" key="1">
    <citation type="submission" date="2021-02" db="EMBL/GenBank/DDBJ databases">
        <authorList>
            <person name="Nowell W R."/>
        </authorList>
    </citation>
    <scope>NUCLEOTIDE SEQUENCE</scope>
</reference>
<organism evidence="2 3">
    <name type="scientific">Rotaria magnacalcarata</name>
    <dbReference type="NCBI Taxonomy" id="392030"/>
    <lineage>
        <taxon>Eukaryota</taxon>
        <taxon>Metazoa</taxon>
        <taxon>Spiralia</taxon>
        <taxon>Gnathifera</taxon>
        <taxon>Rotifera</taxon>
        <taxon>Eurotatoria</taxon>
        <taxon>Bdelloidea</taxon>
        <taxon>Philodinida</taxon>
        <taxon>Philodinidae</taxon>
        <taxon>Rotaria</taxon>
    </lineage>
</organism>
<feature type="region of interest" description="Disordered" evidence="1">
    <location>
        <begin position="1"/>
        <end position="45"/>
    </location>
</feature>
<feature type="compositionally biased region" description="Polar residues" evidence="1">
    <location>
        <begin position="1"/>
        <end position="10"/>
    </location>
</feature>
<accession>A0A8S3A5I2</accession>
<protein>
    <submittedName>
        <fullName evidence="2">Uncharacterized protein</fullName>
    </submittedName>
</protein>
<evidence type="ECO:0000313" key="3">
    <source>
        <dbReference type="Proteomes" id="UP000676336"/>
    </source>
</evidence>
<sequence length="62" mass="6804">NEPTIHTQPSIVRIEDGEDSSSESESEDSILTKTDMVPSPMESNVSLLLMPSLDRLSLSEDN</sequence>